<dbReference type="Pfam" id="PF12643">
    <property type="entry name" value="MazG-like"/>
    <property type="match status" value="1"/>
</dbReference>
<dbReference type="InterPro" id="IPR038735">
    <property type="entry name" value="MSMEG_1276-like_NTP-PPase_dom"/>
</dbReference>
<comment type="caution">
    <text evidence="1">The sequence shown here is derived from an EMBL/GenBank/DDBJ whole genome shotgun (WGS) entry which is preliminary data.</text>
</comment>
<sequence>MPTYNKLVRDKIPEIIKKTGKNFKTEILSNDRYIEELKTKLNEEITEYQETTTDTDALEELADVLELMHALAGVHGASFDEIEKVRKEKAAKRGGFTGKIFLIEVED</sequence>
<reference evidence="2" key="1">
    <citation type="submission" date="2015-07" db="EMBL/GenBank/DDBJ databases">
        <title>Draft Genome Sequence of Oceanobacillus picturae Heshi-B3 that Was Isolated from Fermented Rice Bran with Aging Salted Mackerel, Which Was Named Heshiko as Traditional Fermented Seafood in Japan.</title>
        <authorList>
            <person name="Akuzawa S."/>
            <person name="Nakagawa J."/>
            <person name="Kanekatsu T."/>
            <person name="Kanesaki Y."/>
            <person name="Suzuki T."/>
        </authorList>
    </citation>
    <scope>NUCLEOTIDE SEQUENCE [LARGE SCALE GENOMIC DNA]</scope>
    <source>
        <strain evidence="2">Heshi-B3</strain>
    </source>
</reference>
<dbReference type="GO" id="GO:0047429">
    <property type="term" value="F:nucleoside triphosphate diphosphatase activity"/>
    <property type="evidence" value="ECO:0007669"/>
    <property type="project" value="InterPro"/>
</dbReference>
<dbReference type="CDD" id="cd11532">
    <property type="entry name" value="NTP-PPase_COG4997"/>
    <property type="match status" value="1"/>
</dbReference>
<dbReference type="SUPFAM" id="SSF101386">
    <property type="entry name" value="all-alpha NTP pyrophosphatases"/>
    <property type="match status" value="1"/>
</dbReference>
<proteinExistence type="predicted"/>
<accession>A0A0U9HIG7</accession>
<dbReference type="GO" id="GO:0009143">
    <property type="term" value="P:nucleoside triphosphate catabolic process"/>
    <property type="evidence" value="ECO:0007669"/>
    <property type="project" value="InterPro"/>
</dbReference>
<reference evidence="1 2" key="2">
    <citation type="journal article" date="2016" name="Genome Announc.">
        <title>Draft Genome Sequence of Oceanobacillus picturae Heshi-B3, Isolated from Fermented Rice Bran in a Traditional Japanese Seafood Dish.</title>
        <authorList>
            <person name="Akuzawa S."/>
            <person name="Nagaoka J."/>
            <person name="Kanekatsu M."/>
            <person name="Kanesaki Y."/>
            <person name="Suzuki T."/>
        </authorList>
    </citation>
    <scope>NUCLEOTIDE SEQUENCE [LARGE SCALE GENOMIC DNA]</scope>
    <source>
        <strain evidence="1 2">Heshi-B3</strain>
    </source>
</reference>
<keyword evidence="1" id="KW-0378">Hydrolase</keyword>
<organism evidence="1 2">
    <name type="scientific">Oceanobacillus picturae</name>
    <dbReference type="NCBI Taxonomy" id="171693"/>
    <lineage>
        <taxon>Bacteria</taxon>
        <taxon>Bacillati</taxon>
        <taxon>Bacillota</taxon>
        <taxon>Bacilli</taxon>
        <taxon>Bacillales</taxon>
        <taxon>Bacillaceae</taxon>
        <taxon>Oceanobacillus</taxon>
    </lineage>
</organism>
<dbReference type="EMBL" id="BBXV01000069">
    <property type="protein sequence ID" value="GAQ19780.1"/>
    <property type="molecule type" value="Genomic_DNA"/>
</dbReference>
<dbReference type="InterPro" id="IPR025984">
    <property type="entry name" value="DCTPP"/>
</dbReference>
<dbReference type="AlphaFoldDB" id="A0A0U9HIG7"/>
<protein>
    <submittedName>
        <fullName evidence="1">Phosphoribosyl-ATP pyrophosphohydrolase</fullName>
    </submittedName>
</protein>
<evidence type="ECO:0000313" key="1">
    <source>
        <dbReference type="EMBL" id="GAQ19780.1"/>
    </source>
</evidence>
<name>A0A0U9HIG7_9BACI</name>
<dbReference type="OrthoDB" id="9813491at2"/>
<gene>
    <name evidence="1" type="ORF">OPHB3_3764</name>
</gene>
<dbReference type="Proteomes" id="UP000052946">
    <property type="component" value="Unassembled WGS sequence"/>
</dbReference>
<dbReference type="RefSeq" id="WP_058951316.1">
    <property type="nucleotide sequence ID" value="NZ_BBXV01000069.1"/>
</dbReference>
<evidence type="ECO:0000313" key="2">
    <source>
        <dbReference type="Proteomes" id="UP000052946"/>
    </source>
</evidence>